<dbReference type="EMBL" id="LC484192">
    <property type="protein sequence ID" value="BBK20415.1"/>
    <property type="molecule type" value="Genomic_DNA"/>
</dbReference>
<evidence type="ECO:0000256" key="2">
    <source>
        <dbReference type="ARBA" id="ARBA00005522"/>
    </source>
</evidence>
<dbReference type="PANTHER" id="PTHR30001">
    <property type="entry name" value="RIBONUCLEASE"/>
    <property type="match status" value="1"/>
</dbReference>
<dbReference type="Gene3D" id="2.40.50.140">
    <property type="entry name" value="Nucleic acid-binding proteins"/>
    <property type="match status" value="1"/>
</dbReference>
<dbReference type="CDD" id="cd04453">
    <property type="entry name" value="S1_RNase_E"/>
    <property type="match status" value="1"/>
</dbReference>
<evidence type="ECO:0000256" key="5">
    <source>
        <dbReference type="ARBA" id="ARBA00022842"/>
    </source>
</evidence>
<keyword evidence="3" id="KW-0479">Metal-binding</keyword>
<accession>A0A679CA79</accession>
<dbReference type="GO" id="GO:0046872">
    <property type="term" value="F:metal ion binding"/>
    <property type="evidence" value="ECO:0007669"/>
    <property type="project" value="UniProtKB-KW"/>
</dbReference>
<evidence type="ECO:0000256" key="3">
    <source>
        <dbReference type="ARBA" id="ARBA00022723"/>
    </source>
</evidence>
<dbReference type="SUPFAM" id="SSF50249">
    <property type="entry name" value="Nucleic acid-binding proteins"/>
    <property type="match status" value="1"/>
</dbReference>
<sequence length="441" mass="51159">MVYKLIIIEKSQIALIYFKDRLISLVMEHNLYRVNDIYLGRVSSVLTSLDAAFVTLNPLSKNGFISFNHLKDRLNPDSPTVPTSKNILVQITREPIGNKGPTLSCDISLIGRYIALFPFSKFIHSLRRLHTDRHKEYLRAMAHLLVNPKDMGMVIEFKTMDANVNFLIIEAQILKSRWTKITAKARKKLNPSLVSKRKIFLHKILQDHSNINFDFIAIDSYEGALKIKTVLTKIHGSNHHNSLKIEFHKNYFSIITHYLVDVLLLEIMKPKINLCRGGYIIIEKTEALTTVDVNSGSLTNLENSRQTSLWVNYSAVHEIVKQIRLRNIGGIIVIDFIDCNNHQDQMKLLRYMSKLMLKDYVRCRIIQMSELGLVELTRSRQGQSVYDAFSRKCNTCNGLGYLTFNLTKQRNINYELLLDPLFNYHKRLYDRIRNLYNKVQP</sequence>
<dbReference type="PANTHER" id="PTHR30001:SF0">
    <property type="entry name" value="RIBONUCLEASE G"/>
    <property type="match status" value="1"/>
</dbReference>
<name>A0A679CA79_9CRYP</name>
<dbReference type="InterPro" id="IPR004659">
    <property type="entry name" value="RNase_E/G"/>
</dbReference>
<dbReference type="Pfam" id="PF10150">
    <property type="entry name" value="RNase_E_G"/>
    <property type="match status" value="1"/>
</dbReference>
<evidence type="ECO:0000259" key="8">
    <source>
        <dbReference type="Pfam" id="PF10150"/>
    </source>
</evidence>
<gene>
    <name evidence="9" type="primary">rne</name>
    <name evidence="9" type="ORF">CcuCCAP97952_p160</name>
</gene>
<protein>
    <submittedName>
        <fullName evidence="9">Ribonuclease E</fullName>
    </submittedName>
</protein>
<dbReference type="GO" id="GO:0003723">
    <property type="term" value="F:RNA binding"/>
    <property type="evidence" value="ECO:0007669"/>
    <property type="project" value="UniProtKB-KW"/>
</dbReference>
<comment type="similarity">
    <text evidence="2">Belongs to the RNase E/G family.</text>
</comment>
<evidence type="ECO:0000313" key="9">
    <source>
        <dbReference type="EMBL" id="BBK20415.1"/>
    </source>
</evidence>
<evidence type="ECO:0000256" key="4">
    <source>
        <dbReference type="ARBA" id="ARBA00022801"/>
    </source>
</evidence>
<reference evidence="9" key="1">
    <citation type="journal article" date="2020" name="Genome Biol. Evol.">
        <title>Comparative plastid genomics of Cryptomonas species reveals fine-scale genomic responses to loss of photosynthesis.</title>
        <authorList>
            <person name="Tanifuji G."/>
            <person name="Kamikawa R."/>
            <person name="Moore C.E."/>
            <person name="Mills T."/>
            <person name="Onodera N.T."/>
            <person name="Kashiyama Y."/>
            <person name="Archibald J.M."/>
            <person name="Inagaki Y."/>
            <person name="Hashimoto T."/>
        </authorList>
    </citation>
    <scope>NUCLEOTIDE SEQUENCE</scope>
    <source>
        <strain evidence="9">CCAP979/52</strain>
    </source>
</reference>
<keyword evidence="5" id="KW-0460">Magnesium</keyword>
<dbReference type="InterPro" id="IPR019307">
    <property type="entry name" value="RNA-bd_AU-1/RNase_E/G"/>
</dbReference>
<dbReference type="GO" id="GO:0004540">
    <property type="term" value="F:RNA nuclease activity"/>
    <property type="evidence" value="ECO:0007669"/>
    <property type="project" value="InterPro"/>
</dbReference>
<dbReference type="AlphaFoldDB" id="A0A679CA79"/>
<evidence type="ECO:0000256" key="7">
    <source>
        <dbReference type="ARBA" id="ARBA00023436"/>
    </source>
</evidence>
<keyword evidence="6" id="KW-0694">RNA-binding</keyword>
<dbReference type="GO" id="GO:0005737">
    <property type="term" value="C:cytoplasm"/>
    <property type="evidence" value="ECO:0007669"/>
    <property type="project" value="TreeGrafter"/>
</dbReference>
<feature type="domain" description="RNA-binding protein AU-1/Ribonuclease E/G" evidence="8">
    <location>
        <begin position="108"/>
        <end position="381"/>
    </location>
</feature>
<dbReference type="GO" id="GO:0016787">
    <property type="term" value="F:hydrolase activity"/>
    <property type="evidence" value="ECO:0007669"/>
    <property type="project" value="UniProtKB-KW"/>
</dbReference>
<evidence type="ECO:0000256" key="1">
    <source>
        <dbReference type="ARBA" id="ARBA00001946"/>
    </source>
</evidence>
<proteinExistence type="inferred from homology"/>
<comment type="function">
    <text evidence="7">Involved in intercistronic processing of primary transcripts from chloroplast operons. The endonucleolytic activity of the enzyme depends on the number of phosphates at the 5' end, is inhibited by structured RNA, and preferentially cleaves A/U-rich sequences.</text>
</comment>
<keyword evidence="9" id="KW-0934">Plastid</keyword>
<dbReference type="NCBIfam" id="TIGR00757">
    <property type="entry name" value="RNaseEG"/>
    <property type="match status" value="1"/>
</dbReference>
<evidence type="ECO:0000256" key="6">
    <source>
        <dbReference type="ARBA" id="ARBA00022884"/>
    </source>
</evidence>
<geneLocation type="plastid" evidence="9"/>
<keyword evidence="4" id="KW-0378">Hydrolase</keyword>
<comment type="cofactor">
    <cofactor evidence="1">
        <name>Mg(2+)</name>
        <dbReference type="ChEBI" id="CHEBI:18420"/>
    </cofactor>
</comment>
<organism evidence="9">
    <name type="scientific">Cryptomonas curvata</name>
    <dbReference type="NCBI Taxonomy" id="233186"/>
    <lineage>
        <taxon>Eukaryota</taxon>
        <taxon>Cryptophyceae</taxon>
        <taxon>Cryptomonadales</taxon>
        <taxon>Cryptomonadaceae</taxon>
        <taxon>Cryptomonas</taxon>
    </lineage>
</organism>
<dbReference type="GO" id="GO:0006364">
    <property type="term" value="P:rRNA processing"/>
    <property type="evidence" value="ECO:0007669"/>
    <property type="project" value="TreeGrafter"/>
</dbReference>
<dbReference type="InterPro" id="IPR012340">
    <property type="entry name" value="NA-bd_OB-fold"/>
</dbReference>